<dbReference type="Pfam" id="PF02391">
    <property type="entry name" value="MoaE"/>
    <property type="match status" value="1"/>
</dbReference>
<accession>A0ABM1ZJH6</accession>
<proteinExistence type="inferred from homology"/>
<evidence type="ECO:0000256" key="2">
    <source>
        <dbReference type="ARBA" id="ARBA00022679"/>
    </source>
</evidence>
<comment type="catalytic activity">
    <reaction evidence="4">
        <text>2 [molybdopterin-synthase sulfur-carrier protein]-C-terminal-Gly-aminoethanethioate + cyclic pyranopterin phosphate + H2O = molybdopterin + 2 [molybdopterin-synthase sulfur-carrier protein]-C-terminal Gly-Gly + 2 H(+)</text>
        <dbReference type="Rhea" id="RHEA:26333"/>
        <dbReference type="Rhea" id="RHEA-COMP:12202"/>
        <dbReference type="Rhea" id="RHEA-COMP:19907"/>
        <dbReference type="ChEBI" id="CHEBI:15377"/>
        <dbReference type="ChEBI" id="CHEBI:15378"/>
        <dbReference type="ChEBI" id="CHEBI:58698"/>
        <dbReference type="ChEBI" id="CHEBI:59648"/>
        <dbReference type="ChEBI" id="CHEBI:90778"/>
        <dbReference type="ChEBI" id="CHEBI:232372"/>
        <dbReference type="EC" id="2.8.1.12"/>
    </reaction>
</comment>
<evidence type="ECO:0000313" key="6">
    <source>
        <dbReference type="Proteomes" id="UP000069940"/>
    </source>
</evidence>
<dbReference type="EnsemblMetazoa" id="AALFPA23_019061.R28057">
    <property type="protein sequence ID" value="AALFPA23_019061.P28057"/>
    <property type="gene ID" value="AALFPA23_019061"/>
</dbReference>
<feature type="binding site" evidence="4">
    <location>
        <begin position="101"/>
        <end position="102"/>
    </location>
    <ligand>
        <name>substrate</name>
    </ligand>
</feature>
<protein>
    <recommendedName>
        <fullName evidence="4">Molybdopterin synthase catalytic subunit</fullName>
        <ecNumber evidence="4">2.8.1.12</ecNumber>
    </recommendedName>
    <alternativeName>
        <fullName evidence="4">Molybdenum cofactor synthesis protein 2 large subunit</fullName>
    </alternativeName>
    <alternativeName>
        <fullName evidence="4">Molybdenum cofactor synthesis protein 2B</fullName>
        <shortName evidence="4">MOCS2B</shortName>
    </alternativeName>
</protein>
<dbReference type="Gene3D" id="3.90.1170.40">
    <property type="entry name" value="Molybdopterin biosynthesis MoaE subunit"/>
    <property type="match status" value="1"/>
</dbReference>
<dbReference type="InterPro" id="IPR036563">
    <property type="entry name" value="MoaE_sf"/>
</dbReference>
<comment type="subcellular location">
    <subcellularLocation>
        <location evidence="4">Cytoplasm</location>
    </subcellularLocation>
</comment>
<evidence type="ECO:0000313" key="5">
    <source>
        <dbReference type="EnsemblMetazoa" id="AALFPA23_019061.P28057"/>
    </source>
</evidence>
<dbReference type="Proteomes" id="UP000069940">
    <property type="component" value="Unassembled WGS sequence"/>
</dbReference>
<dbReference type="RefSeq" id="XP_062704115.1">
    <property type="nucleotide sequence ID" value="XM_062848131.1"/>
</dbReference>
<gene>
    <name evidence="4" type="primary">Mocs2</name>
</gene>
<dbReference type="CDD" id="cd00756">
    <property type="entry name" value="MoaE"/>
    <property type="match status" value="1"/>
</dbReference>
<evidence type="ECO:0000256" key="3">
    <source>
        <dbReference type="ARBA" id="ARBA00023150"/>
    </source>
</evidence>
<keyword evidence="2 4" id="KW-0808">Transferase</keyword>
<keyword evidence="3 4" id="KW-0501">Molybdenum cofactor biosynthesis</keyword>
<feature type="binding site" evidence="4">
    <location>
        <position position="117"/>
    </location>
    <ligand>
        <name>substrate</name>
    </ligand>
</feature>
<comment type="miscellaneous">
    <text evidence="4">This protein is produced by a bicistronic gene which also produces the large subunit (MOCS2A).</text>
</comment>
<comment type="similarity">
    <text evidence="4">Belongs to the MoaE family. MOCS2B subfamily.</text>
</comment>
<reference evidence="5" key="2">
    <citation type="submission" date="2025-05" db="UniProtKB">
        <authorList>
            <consortium name="EnsemblMetazoa"/>
        </authorList>
    </citation>
    <scope>IDENTIFICATION</scope>
    <source>
        <strain evidence="5">Foshan</strain>
    </source>
</reference>
<dbReference type="GeneID" id="109430291"/>
<comment type="function">
    <text evidence="4">Catalytic subunit of the molybdopterin synthase complex, a complex that catalyzes the conversion of precursor Z into molybdopterin. Acts by mediating the incorporation of 2 sulfur atoms from thiocarboxylated MOCS2A into precursor Z to generate a dithiolene group.</text>
</comment>
<keyword evidence="1 4" id="KW-0963">Cytoplasm</keyword>
<dbReference type="InterPro" id="IPR028888">
    <property type="entry name" value="MOCS2B_euk"/>
</dbReference>
<keyword evidence="6" id="KW-1185">Reference proteome</keyword>
<evidence type="ECO:0000256" key="1">
    <source>
        <dbReference type="ARBA" id="ARBA00022490"/>
    </source>
</evidence>
<dbReference type="HAMAP" id="MF_03052">
    <property type="entry name" value="MOC2B"/>
    <property type="match status" value="1"/>
</dbReference>
<dbReference type="InterPro" id="IPR003448">
    <property type="entry name" value="Mopterin_biosynth_MoaE"/>
</dbReference>
<sequence length="155" mass="17652">MNYLKLTFDKLEVGEINDLVAHESCGAISLFVGTTRDNFDGKTVVLLEYEAYEAMALKTMNQICEEMRARWSDIKNIGIHHRLGTVPVKEASVVIAVSSPHRKSSLEAVHFAIDELKKSVPVWKKEQYAEGEGCSEWKENRECTWSKCHKDNHIL</sequence>
<reference evidence="6" key="1">
    <citation type="journal article" date="2015" name="Proc. Natl. Acad. Sci. U.S.A.">
        <title>Genome sequence of the Asian Tiger mosquito, Aedes albopictus, reveals insights into its biology, genetics, and evolution.</title>
        <authorList>
            <person name="Chen X.G."/>
            <person name="Jiang X."/>
            <person name="Gu J."/>
            <person name="Xu M."/>
            <person name="Wu Y."/>
            <person name="Deng Y."/>
            <person name="Zhang C."/>
            <person name="Bonizzoni M."/>
            <person name="Dermauw W."/>
            <person name="Vontas J."/>
            <person name="Armbruster P."/>
            <person name="Huang X."/>
            <person name="Yang Y."/>
            <person name="Zhang H."/>
            <person name="He W."/>
            <person name="Peng H."/>
            <person name="Liu Y."/>
            <person name="Wu K."/>
            <person name="Chen J."/>
            <person name="Lirakis M."/>
            <person name="Topalis P."/>
            <person name="Van Leeuwen T."/>
            <person name="Hall A.B."/>
            <person name="Jiang X."/>
            <person name="Thorpe C."/>
            <person name="Mueller R.L."/>
            <person name="Sun C."/>
            <person name="Waterhouse R.M."/>
            <person name="Yan G."/>
            <person name="Tu Z.J."/>
            <person name="Fang X."/>
            <person name="James A.A."/>
        </authorList>
    </citation>
    <scope>NUCLEOTIDE SEQUENCE [LARGE SCALE GENOMIC DNA]</scope>
    <source>
        <strain evidence="6">Foshan</strain>
    </source>
</reference>
<comment type="pathway">
    <text evidence="4">Cofactor biosynthesis; molybdopterin biosynthesis.</text>
</comment>
<dbReference type="SUPFAM" id="SSF54690">
    <property type="entry name" value="Molybdopterin synthase subunit MoaE"/>
    <property type="match status" value="1"/>
</dbReference>
<evidence type="ECO:0000256" key="4">
    <source>
        <dbReference type="HAMAP-Rule" id="MF_03052"/>
    </source>
</evidence>
<dbReference type="PANTHER" id="PTHR23404">
    <property type="entry name" value="MOLYBDOPTERIN SYNTHASE RELATED"/>
    <property type="match status" value="1"/>
</dbReference>
<dbReference type="EC" id="2.8.1.12" evidence="4"/>
<comment type="subunit">
    <text evidence="4">Heterotetramer; composed of 2 small (MOCS2A) and 2 large (MOCS2B) subunits.</text>
</comment>
<feature type="binding site" evidence="4">
    <location>
        <begin position="124"/>
        <end position="126"/>
    </location>
    <ligand>
        <name>substrate</name>
    </ligand>
</feature>
<name>A0ABM1ZJH6_AEDAL</name>
<organism evidence="5 6">
    <name type="scientific">Aedes albopictus</name>
    <name type="common">Asian tiger mosquito</name>
    <name type="synonym">Stegomyia albopicta</name>
    <dbReference type="NCBI Taxonomy" id="7160"/>
    <lineage>
        <taxon>Eukaryota</taxon>
        <taxon>Metazoa</taxon>
        <taxon>Ecdysozoa</taxon>
        <taxon>Arthropoda</taxon>
        <taxon>Hexapoda</taxon>
        <taxon>Insecta</taxon>
        <taxon>Pterygota</taxon>
        <taxon>Neoptera</taxon>
        <taxon>Endopterygota</taxon>
        <taxon>Diptera</taxon>
        <taxon>Nematocera</taxon>
        <taxon>Culicoidea</taxon>
        <taxon>Culicidae</taxon>
        <taxon>Culicinae</taxon>
        <taxon>Aedini</taxon>
        <taxon>Aedes</taxon>
        <taxon>Stegomyia</taxon>
    </lineage>
</organism>